<accession>A0ABQ4ZJA9</accession>
<proteinExistence type="predicted"/>
<protein>
    <submittedName>
        <fullName evidence="2">Uncharacterized protein</fullName>
    </submittedName>
</protein>
<reference evidence="2" key="2">
    <citation type="submission" date="2022-01" db="EMBL/GenBank/DDBJ databases">
        <authorList>
            <person name="Yamashiro T."/>
            <person name="Shiraishi A."/>
            <person name="Satake H."/>
            <person name="Nakayama K."/>
        </authorList>
    </citation>
    <scope>NUCLEOTIDE SEQUENCE</scope>
</reference>
<feature type="region of interest" description="Disordered" evidence="1">
    <location>
        <begin position="96"/>
        <end position="120"/>
    </location>
</feature>
<dbReference type="Proteomes" id="UP001151760">
    <property type="component" value="Unassembled WGS sequence"/>
</dbReference>
<evidence type="ECO:0000313" key="2">
    <source>
        <dbReference type="EMBL" id="GJS89037.1"/>
    </source>
</evidence>
<evidence type="ECO:0000313" key="3">
    <source>
        <dbReference type="Proteomes" id="UP001151760"/>
    </source>
</evidence>
<sequence>MKELFWLRIGGIVLDIRLIFGGLKFTYDFWNGADLQVAVWWWTGDAVPQVYSRLELKGLDGDAFERLLVLGCLLRDGLFTKVAAAARNIELLHESGNSNKRDRDGNRIQNRGLGHTGEQGSVRQGSVLEILNQGHASGSASQRRSTETLPPPPLCTTCGKPHPGVCYKATGGCFTWAGGWMGSTQHKVRIVPSEAEANLPNRFDSLPCYKSGLMLRSQKTFMRSSSIYSASSGYQQSLSLSHNCICRGAFIMDPSKVKLSQMAETTTVTEVEVFGVAGILRQAQRDDGELWVIVQNVEDGTSREGVLLVAQSSPFTIHPLNQDVLRFETVLLVESHMKQDVTLEIPLWKMGKRFPWISLLNIWIEVYVSYLLERITESLGIVFKFCTDFIPLTDGSGMNICAWWFALQYIVGLLDIKAAHLAAFICTRYLFDYDNLVAFNLLRDALSAIFGLSELKPEYPEDLVPAGRIEAPTLYYTILFISSIRPLVLGALEMFALERVQSFAHDITMPRRDRAAVRAEIEGHLEATSSVVELRRVTTSGSVRPADDYGCSAFSCVPSPGAGARVDTIGGHW</sequence>
<organism evidence="2 3">
    <name type="scientific">Tanacetum coccineum</name>
    <dbReference type="NCBI Taxonomy" id="301880"/>
    <lineage>
        <taxon>Eukaryota</taxon>
        <taxon>Viridiplantae</taxon>
        <taxon>Streptophyta</taxon>
        <taxon>Embryophyta</taxon>
        <taxon>Tracheophyta</taxon>
        <taxon>Spermatophyta</taxon>
        <taxon>Magnoliopsida</taxon>
        <taxon>eudicotyledons</taxon>
        <taxon>Gunneridae</taxon>
        <taxon>Pentapetalae</taxon>
        <taxon>asterids</taxon>
        <taxon>campanulids</taxon>
        <taxon>Asterales</taxon>
        <taxon>Asteraceae</taxon>
        <taxon>Asteroideae</taxon>
        <taxon>Anthemideae</taxon>
        <taxon>Anthemidinae</taxon>
        <taxon>Tanacetum</taxon>
    </lineage>
</organism>
<keyword evidence="3" id="KW-1185">Reference proteome</keyword>
<name>A0ABQ4ZJA9_9ASTR</name>
<comment type="caution">
    <text evidence="2">The sequence shown here is derived from an EMBL/GenBank/DDBJ whole genome shotgun (WGS) entry which is preliminary data.</text>
</comment>
<dbReference type="EMBL" id="BQNB010011319">
    <property type="protein sequence ID" value="GJS89037.1"/>
    <property type="molecule type" value="Genomic_DNA"/>
</dbReference>
<evidence type="ECO:0000256" key="1">
    <source>
        <dbReference type="SAM" id="MobiDB-lite"/>
    </source>
</evidence>
<gene>
    <name evidence="2" type="ORF">Tco_0771673</name>
</gene>
<reference evidence="2" key="1">
    <citation type="journal article" date="2022" name="Int. J. Mol. Sci.">
        <title>Draft Genome of Tanacetum Coccineum: Genomic Comparison of Closely Related Tanacetum-Family Plants.</title>
        <authorList>
            <person name="Yamashiro T."/>
            <person name="Shiraishi A."/>
            <person name="Nakayama K."/>
            <person name="Satake H."/>
        </authorList>
    </citation>
    <scope>NUCLEOTIDE SEQUENCE</scope>
</reference>